<dbReference type="OrthoDB" id="387663at2"/>
<feature type="chain" id="PRO_5012849792" description="Lipoprotein" evidence="1">
    <location>
        <begin position="22"/>
        <end position="400"/>
    </location>
</feature>
<evidence type="ECO:0000313" key="2">
    <source>
        <dbReference type="EMBL" id="ASP28422.1"/>
    </source>
</evidence>
<dbReference type="EMBL" id="CP022535">
    <property type="protein sequence ID" value="ASP28422.1"/>
    <property type="molecule type" value="Genomic_DNA"/>
</dbReference>
<sequence>MKKLLTILAYSNLSIMMVSQAVVSCGTTAKEPEEEKNTNIDLSKDVKIKQFIAGNKLDDGSIDTTQTIGQKGYIINDKSIIDSLNNINGLSLDINQVDITNAKPSVDDGVGAIYNITPKENSSYTGKVTITLNQNIDPQLFFANKDLGNIYVYKGAFNKINDVIKDEKDKKSIAGIAFENLGAVNKDLEYLKNTLLQFSEGITTYAQELLNTADLKIDSISFKVPTMGNIFKPNSILNLKYNFTEENRATLYDNLLSESKKIKVSKGLLETKTEDKALELKKVTYNNLNESFKSRVNETEFINFTKIKYNSLDNKESRKKVTKIDILPGSNLIYGHDGGSFNSYIESDSVAEKFTHSGKLSNYENDKQLDIKYTIGMGWFEIPASMSGEFYQGYDIYEVE</sequence>
<keyword evidence="3" id="KW-1185">Reference proteome</keyword>
<proteinExistence type="predicted"/>
<evidence type="ECO:0000313" key="3">
    <source>
        <dbReference type="Proteomes" id="UP000203229"/>
    </source>
</evidence>
<dbReference type="AlphaFoldDB" id="A0A222EPP5"/>
<reference evidence="2 3" key="1">
    <citation type="submission" date="2017-07" db="EMBL/GenBank/DDBJ databases">
        <title>Complete genome sequence of Spiroplasma corruscae EC-1 (DSM 19793).</title>
        <authorList>
            <person name="Tsai Y.-M."/>
            <person name="Lo W.-S."/>
            <person name="Kuo C.-H."/>
        </authorList>
    </citation>
    <scope>NUCLEOTIDE SEQUENCE [LARGE SCALE GENOMIC DNA]</scope>
    <source>
        <strain evidence="2 3">EC-1</strain>
    </source>
</reference>
<organism evidence="2 3">
    <name type="scientific">Spiroplasma corruscae</name>
    <dbReference type="NCBI Taxonomy" id="216934"/>
    <lineage>
        <taxon>Bacteria</taxon>
        <taxon>Bacillati</taxon>
        <taxon>Mycoplasmatota</taxon>
        <taxon>Mollicutes</taxon>
        <taxon>Entomoplasmatales</taxon>
        <taxon>Spiroplasmataceae</taxon>
        <taxon>Spiroplasma</taxon>
    </lineage>
</organism>
<keyword evidence="1" id="KW-0732">Signal</keyword>
<dbReference type="PROSITE" id="PS51257">
    <property type="entry name" value="PROKAR_LIPOPROTEIN"/>
    <property type="match status" value="1"/>
</dbReference>
<evidence type="ECO:0000256" key="1">
    <source>
        <dbReference type="SAM" id="SignalP"/>
    </source>
</evidence>
<name>A0A222EPP5_9MOLU</name>
<dbReference type="Proteomes" id="UP000203229">
    <property type="component" value="Chromosome"/>
</dbReference>
<gene>
    <name evidence="2" type="ORF">SCORR_v1c06500</name>
</gene>
<evidence type="ECO:0008006" key="4">
    <source>
        <dbReference type="Google" id="ProtNLM"/>
    </source>
</evidence>
<dbReference type="RefSeq" id="WP_094049135.1">
    <property type="nucleotide sequence ID" value="NZ_CP022535.1"/>
</dbReference>
<feature type="signal peptide" evidence="1">
    <location>
        <begin position="1"/>
        <end position="21"/>
    </location>
</feature>
<dbReference type="KEGG" id="scou:SCORR_v1c06500"/>
<accession>A0A222EPP5</accession>
<protein>
    <recommendedName>
        <fullName evidence="4">Lipoprotein</fullName>
    </recommendedName>
</protein>